<dbReference type="GO" id="GO:0046872">
    <property type="term" value="F:metal ion binding"/>
    <property type="evidence" value="ECO:0007669"/>
    <property type="project" value="UniProtKB-KW"/>
</dbReference>
<evidence type="ECO:0000256" key="7">
    <source>
        <dbReference type="ARBA" id="ARBA00023015"/>
    </source>
</evidence>
<dbReference type="GO" id="GO:0045892">
    <property type="term" value="P:negative regulation of DNA-templated transcription"/>
    <property type="evidence" value="ECO:0007669"/>
    <property type="project" value="TreeGrafter"/>
</dbReference>
<dbReference type="KEGG" id="mvl:KOY49_02130"/>
<dbReference type="Pfam" id="PF02467">
    <property type="entry name" value="Whib"/>
    <property type="match status" value="1"/>
</dbReference>
<evidence type="ECO:0000259" key="11">
    <source>
        <dbReference type="PROSITE" id="PS51674"/>
    </source>
</evidence>
<comment type="cofactor">
    <cofactor evidence="1">
        <name>[4Fe-4S] cluster</name>
        <dbReference type="ChEBI" id="CHEBI:49883"/>
    </cofactor>
</comment>
<dbReference type="PANTHER" id="PTHR38839">
    <property type="entry name" value="TRANSCRIPTIONAL REGULATOR WHID-RELATED"/>
    <property type="match status" value="1"/>
</dbReference>
<evidence type="ECO:0000256" key="4">
    <source>
        <dbReference type="ARBA" id="ARBA00022723"/>
    </source>
</evidence>
<evidence type="ECO:0000256" key="1">
    <source>
        <dbReference type="ARBA" id="ARBA00001966"/>
    </source>
</evidence>
<protein>
    <submittedName>
        <fullName evidence="12">WhiB family transcriptional regulator</fullName>
    </submittedName>
</protein>
<evidence type="ECO:0000313" key="12">
    <source>
        <dbReference type="EMBL" id="QWQ31774.1"/>
    </source>
</evidence>
<dbReference type="RefSeq" id="WP_232736520.1">
    <property type="nucleotide sequence ID" value="NZ_CP076459.1"/>
</dbReference>
<sequence>MSELSNESLLEGAECAKLAPEEADCLFFQIDPNVPDQDLRGVRKTEAAEAAIAMCRKCPVLKQCLEYALRHPESAEYGVWGGTTATQRRRNITIRRKCNK</sequence>
<keyword evidence="5" id="KW-0408">Iron</keyword>
<dbReference type="GO" id="GO:0003677">
    <property type="term" value="F:DNA binding"/>
    <property type="evidence" value="ECO:0007669"/>
    <property type="project" value="UniProtKB-KW"/>
</dbReference>
<proteinExistence type="inferred from homology"/>
<dbReference type="PROSITE" id="PS51674">
    <property type="entry name" value="4FE4S_WBL"/>
    <property type="match status" value="1"/>
</dbReference>
<evidence type="ECO:0000256" key="6">
    <source>
        <dbReference type="ARBA" id="ARBA00023014"/>
    </source>
</evidence>
<evidence type="ECO:0000256" key="10">
    <source>
        <dbReference type="ARBA" id="ARBA00023163"/>
    </source>
</evidence>
<evidence type="ECO:0000256" key="3">
    <source>
        <dbReference type="ARBA" id="ARBA00022485"/>
    </source>
</evidence>
<evidence type="ECO:0000256" key="8">
    <source>
        <dbReference type="ARBA" id="ARBA00023125"/>
    </source>
</evidence>
<evidence type="ECO:0000256" key="2">
    <source>
        <dbReference type="ARBA" id="ARBA00006597"/>
    </source>
</evidence>
<dbReference type="AlphaFoldDB" id="A0A8F1SAR5"/>
<name>A0A8F1SAR5_9BACT</name>
<feature type="domain" description="4Fe-4S Wbl-type" evidence="11">
    <location>
        <begin position="24"/>
        <end position="90"/>
    </location>
</feature>
<evidence type="ECO:0000256" key="9">
    <source>
        <dbReference type="ARBA" id="ARBA00023157"/>
    </source>
</evidence>
<evidence type="ECO:0000313" key="13">
    <source>
        <dbReference type="Proteomes" id="UP000677117"/>
    </source>
</evidence>
<comment type="similarity">
    <text evidence="2">Belongs to the WhiB family.</text>
</comment>
<keyword evidence="9" id="KW-1015">Disulfide bond</keyword>
<keyword evidence="13" id="KW-1185">Reference proteome</keyword>
<keyword evidence="10" id="KW-0804">Transcription</keyword>
<dbReference type="EMBL" id="CP076459">
    <property type="protein sequence ID" value="QWQ31774.1"/>
    <property type="molecule type" value="Genomic_DNA"/>
</dbReference>
<keyword evidence="4" id="KW-0479">Metal-binding</keyword>
<reference evidence="12" key="1">
    <citation type="submission" date="2021-06" db="EMBL/GenBank/DDBJ databases">
        <title>An adapted protocol for Saccharibacteria cultivation: two new species join this phylum of Candidate Phyla Radiations.</title>
        <authorList>
            <person name="Ibrahim A."/>
            <person name="Maatouk M."/>
            <person name="Raoult D."/>
            <person name="Bittar F."/>
        </authorList>
    </citation>
    <scope>NUCLEOTIDE SEQUENCE</scope>
    <source>
        <strain evidence="12">IHU2</strain>
    </source>
</reference>
<gene>
    <name evidence="12" type="ORF">KOY49_02130</name>
</gene>
<dbReference type="GO" id="GO:0045454">
    <property type="term" value="P:cell redox homeostasis"/>
    <property type="evidence" value="ECO:0007669"/>
    <property type="project" value="TreeGrafter"/>
</dbReference>
<dbReference type="Proteomes" id="UP000677117">
    <property type="component" value="Chromosome"/>
</dbReference>
<evidence type="ECO:0000256" key="5">
    <source>
        <dbReference type="ARBA" id="ARBA00023004"/>
    </source>
</evidence>
<keyword evidence="8" id="KW-0238">DNA-binding</keyword>
<keyword evidence="6" id="KW-0411">Iron-sulfur</keyword>
<dbReference type="GO" id="GO:0047134">
    <property type="term" value="F:protein-disulfide reductase [NAD(P)H] activity"/>
    <property type="evidence" value="ECO:0007669"/>
    <property type="project" value="TreeGrafter"/>
</dbReference>
<keyword evidence="7" id="KW-0805">Transcription regulation</keyword>
<dbReference type="InterPro" id="IPR003482">
    <property type="entry name" value="Whib"/>
</dbReference>
<organism evidence="12 13">
    <name type="scientific">Candidatus Minimicrobia vallesae</name>
    <dbReference type="NCBI Taxonomy" id="2841264"/>
    <lineage>
        <taxon>Bacteria</taxon>
        <taxon>Candidatus Saccharimonadota</taxon>
        <taxon>Candidatus Saccharimonadota incertae sedis</taxon>
        <taxon>Candidatus Minimicrobia</taxon>
    </lineage>
</organism>
<accession>A0A8F1SAR5</accession>
<keyword evidence="3" id="KW-0004">4Fe-4S</keyword>
<dbReference type="InterPro" id="IPR034768">
    <property type="entry name" value="4FE4S_WBL"/>
</dbReference>
<dbReference type="GO" id="GO:0051539">
    <property type="term" value="F:4 iron, 4 sulfur cluster binding"/>
    <property type="evidence" value="ECO:0007669"/>
    <property type="project" value="UniProtKB-KW"/>
</dbReference>